<dbReference type="Proteomes" id="UP001246858">
    <property type="component" value="Unassembled WGS sequence"/>
</dbReference>
<dbReference type="EMBL" id="JAVDTF010000002">
    <property type="protein sequence ID" value="MDR6784274.1"/>
    <property type="molecule type" value="Genomic_DNA"/>
</dbReference>
<gene>
    <name evidence="1" type="ORF">J2X78_002839</name>
</gene>
<proteinExistence type="predicted"/>
<protein>
    <submittedName>
        <fullName evidence="1">Tetraacyldisaccharide 4'-kinase</fullName>
        <ecNumber evidence="1">2.7.1.130</ecNumber>
    </submittedName>
</protein>
<reference evidence="1" key="1">
    <citation type="submission" date="2023-07" db="EMBL/GenBank/DDBJ databases">
        <title>Sorghum-associated microbial communities from plants grown in Nebraska, USA.</title>
        <authorList>
            <person name="Schachtman D."/>
        </authorList>
    </citation>
    <scope>NUCLEOTIDE SEQUENCE</scope>
    <source>
        <strain evidence="1">2697</strain>
    </source>
</reference>
<keyword evidence="2" id="KW-1185">Reference proteome</keyword>
<keyword evidence="1" id="KW-0808">Transferase</keyword>
<evidence type="ECO:0000313" key="2">
    <source>
        <dbReference type="Proteomes" id="UP001246858"/>
    </source>
</evidence>
<organism evidence="1 2">
    <name type="scientific">Pedobacter africanus</name>
    <dbReference type="NCBI Taxonomy" id="151894"/>
    <lineage>
        <taxon>Bacteria</taxon>
        <taxon>Pseudomonadati</taxon>
        <taxon>Bacteroidota</taxon>
        <taxon>Sphingobacteriia</taxon>
        <taxon>Sphingobacteriales</taxon>
        <taxon>Sphingobacteriaceae</taxon>
        <taxon>Pedobacter</taxon>
    </lineage>
</organism>
<accession>A0ACC6KYT1</accession>
<evidence type="ECO:0000313" key="1">
    <source>
        <dbReference type="EMBL" id="MDR6784274.1"/>
    </source>
</evidence>
<sequence>MLNMIKYLRLLLLPFSALYGIVVVCRNKCYDIGLFKSASFDLPVICVGNLVVGGSGKSPVTEYLVHLLKGYKIAILSRGYGRKTRGFILADENANAQTIGDEPMQFYSKFRHVTVAVCEDRVHGINRLKDSHDLIILDDAYQHRRVKPGFSILLFEYQKLLSWQFLLPAGNLREPFSGYKRAQALLVTKAPVQPDAIESAACKKKFGDIPAGELSFSFISYGNLKHLFSGVEQACDTLKKDTTVFLLTGIANPAPLLAHLKGYSNHIAQYNYPDHHQFSRQNITQLVNAFKNERSKEKIIITTEKDAQRLLAVTLKELLLNLPVFYLPIKIELQEKDKATFDQKILNYVSGTTRNR</sequence>
<dbReference type="EC" id="2.7.1.130" evidence="1"/>
<name>A0ACC6KYT1_9SPHI</name>
<comment type="caution">
    <text evidence="1">The sequence shown here is derived from an EMBL/GenBank/DDBJ whole genome shotgun (WGS) entry which is preliminary data.</text>
</comment>